<feature type="non-terminal residue" evidence="1">
    <location>
        <position position="152"/>
    </location>
</feature>
<dbReference type="OrthoDB" id="10353646at2759"/>
<reference evidence="1 2" key="1">
    <citation type="submission" date="2011-09" db="EMBL/GenBank/DDBJ databases">
        <title>The Genome Sequence of Plasmodium vivax North Korean.</title>
        <authorList>
            <consortium name="The Broad Institute Genome Sequencing Platform"/>
            <consortium name="The Broad Institute Genome Sequencing Center for Infectious Disease"/>
            <person name="Neafsey D."/>
            <person name="Carlton J."/>
            <person name="Barnwell J."/>
            <person name="Collins W."/>
            <person name="Escalante A."/>
            <person name="Mullikin J."/>
            <person name="Saul A."/>
            <person name="Guigo R."/>
            <person name="Camara F."/>
            <person name="Young S.K."/>
            <person name="Zeng Q."/>
            <person name="Gargeya S."/>
            <person name="Fitzgerald M."/>
            <person name="Haas B."/>
            <person name="Abouelleil A."/>
            <person name="Alvarado L."/>
            <person name="Arachchi H.M."/>
            <person name="Berlin A."/>
            <person name="Brown A."/>
            <person name="Chapman S.B."/>
            <person name="Chen Z."/>
            <person name="Dunbar C."/>
            <person name="Freedman E."/>
            <person name="Gearin G."/>
            <person name="Gellesch M."/>
            <person name="Goldberg J."/>
            <person name="Griggs A."/>
            <person name="Gujja S."/>
            <person name="Heiman D."/>
            <person name="Howarth C."/>
            <person name="Larson L."/>
            <person name="Lui A."/>
            <person name="MacDonald P.J.P."/>
            <person name="Montmayeur A."/>
            <person name="Murphy C."/>
            <person name="Neiman D."/>
            <person name="Pearson M."/>
            <person name="Priest M."/>
            <person name="Roberts A."/>
            <person name="Saif S."/>
            <person name="Shea T."/>
            <person name="Shenoy N."/>
            <person name="Sisk P."/>
            <person name="Stolte C."/>
            <person name="Sykes S."/>
            <person name="Wortman J."/>
            <person name="Nusbaum C."/>
            <person name="Birren B."/>
        </authorList>
    </citation>
    <scope>NUCLEOTIDE SEQUENCE [LARGE SCALE GENOMIC DNA]</scope>
    <source>
        <strain evidence="1 2">North Korean</strain>
    </source>
</reference>
<name>A0A0J9U0N7_PLAVI</name>
<proteinExistence type="predicted"/>
<evidence type="ECO:0008006" key="3">
    <source>
        <dbReference type="Google" id="ProtNLM"/>
    </source>
</evidence>
<dbReference type="EMBL" id="KQ235249">
    <property type="protein sequence ID" value="KNA01595.1"/>
    <property type="molecule type" value="Genomic_DNA"/>
</dbReference>
<evidence type="ECO:0000313" key="2">
    <source>
        <dbReference type="Proteomes" id="UP000053239"/>
    </source>
</evidence>
<dbReference type="AlphaFoldDB" id="A0A0J9U0N7"/>
<dbReference type="InterPro" id="IPR008780">
    <property type="entry name" value="Plasmodium_Vir"/>
</dbReference>
<evidence type="ECO:0000313" key="1">
    <source>
        <dbReference type="EMBL" id="KNA01595.1"/>
    </source>
</evidence>
<gene>
    <name evidence="1" type="ORF">PVNG_06376</name>
</gene>
<organism evidence="1 2">
    <name type="scientific">Plasmodium vivax North Korean</name>
    <dbReference type="NCBI Taxonomy" id="1035514"/>
    <lineage>
        <taxon>Eukaryota</taxon>
        <taxon>Sar</taxon>
        <taxon>Alveolata</taxon>
        <taxon>Apicomplexa</taxon>
        <taxon>Aconoidasida</taxon>
        <taxon>Haemosporida</taxon>
        <taxon>Plasmodiidae</taxon>
        <taxon>Plasmodium</taxon>
        <taxon>Plasmodium (Plasmodium)</taxon>
    </lineage>
</organism>
<protein>
    <recommendedName>
        <fullName evidence="3">CYIR protein</fullName>
    </recommendedName>
</protein>
<accession>A0A0J9U0N7</accession>
<dbReference type="Pfam" id="PF05795">
    <property type="entry name" value="Plasmodium_Vir"/>
    <property type="match status" value="1"/>
</dbReference>
<dbReference type="Proteomes" id="UP000053239">
    <property type="component" value="Unassembled WGS sequence"/>
</dbReference>
<feature type="non-terminal residue" evidence="1">
    <location>
        <position position="1"/>
    </location>
</feature>
<sequence length="152" mass="18333">REFTLLDLHKYSNHCNKIKVKYGIGHVKNLCKKVLKYLEQSTIWKENSTGYDECKLLNYWIYDKLASYYGNTDDMKIAFSALQLIWGYLVIDSSKNSYFNKCKPLFDELLNYDDWEKRKELYDYCINYDLISLTCPYFDEKCVEYCQYIEKT</sequence>